<protein>
    <submittedName>
        <fullName evidence="1">Uncharacterized protein</fullName>
    </submittedName>
</protein>
<accession>A0ACB7Y2P7</accession>
<gene>
    <name evidence="1" type="ORF">Vadar_029084</name>
</gene>
<comment type="caution">
    <text evidence="1">The sequence shown here is derived from an EMBL/GenBank/DDBJ whole genome shotgun (WGS) entry which is preliminary data.</text>
</comment>
<sequence length="565" mass="61884">MASIAMHSSTLIIFSIFLITLHFPSPSLAYYSYYPSTPPSSQEVCNSTLFPSFCTSIFPTNNNFSSVCDYGRYSICRSLDTTRNLLSLVDSYLPNSYALSETDIRALGDCNSLINLNIDFLSIAIQNVDPTDTLPNSQAVDMHTLLSAVLTNHQTCWDGVQSSTTSDIQNALVGPFSDENMQYSVSLALFKQGWVSDATNGRWLQERNPLFNRKAHSRLKIPSREKKIYEPAGVRGRKLLQSGEYVNVNQMVVVRQDGTGDFTTIGDAVAAAPNDTAPGGGYFVIYVVAGVYQEYVSIGKSQTNLMMIGDGIGQTIITGSRSAVDGWTTFNSATFAVVGQGFVAVNITFQNTAGAAKYQAVELRNGADLSALYSCSFEGYQDTLYTHSLRQFYKDCDIYGTVDFIFGNAAVVFQSCNIYPRLPMDGQYNTITAQGRTDVNQNTGISIQGCRVTAAPDLAPSTGTVLTFLGRPWKEYSRTIYMQSFMDSLVDPAGWVAWSGDFALNTLYYAEYDNYGPGSQTTFRVTWPSFNVISAVDAVNFTVSNFVSGDMWMPSTGVPYSGGLM</sequence>
<evidence type="ECO:0000313" key="2">
    <source>
        <dbReference type="Proteomes" id="UP000828048"/>
    </source>
</evidence>
<evidence type="ECO:0000313" key="1">
    <source>
        <dbReference type="EMBL" id="KAH7847691.1"/>
    </source>
</evidence>
<dbReference type="EMBL" id="CM037155">
    <property type="protein sequence ID" value="KAH7847691.1"/>
    <property type="molecule type" value="Genomic_DNA"/>
</dbReference>
<organism evidence="1 2">
    <name type="scientific">Vaccinium darrowii</name>
    <dbReference type="NCBI Taxonomy" id="229202"/>
    <lineage>
        <taxon>Eukaryota</taxon>
        <taxon>Viridiplantae</taxon>
        <taxon>Streptophyta</taxon>
        <taxon>Embryophyta</taxon>
        <taxon>Tracheophyta</taxon>
        <taxon>Spermatophyta</taxon>
        <taxon>Magnoliopsida</taxon>
        <taxon>eudicotyledons</taxon>
        <taxon>Gunneridae</taxon>
        <taxon>Pentapetalae</taxon>
        <taxon>asterids</taxon>
        <taxon>Ericales</taxon>
        <taxon>Ericaceae</taxon>
        <taxon>Vaccinioideae</taxon>
        <taxon>Vaccinieae</taxon>
        <taxon>Vaccinium</taxon>
    </lineage>
</organism>
<proteinExistence type="predicted"/>
<keyword evidence="2" id="KW-1185">Reference proteome</keyword>
<reference evidence="1 2" key="1">
    <citation type="journal article" date="2021" name="Hortic Res">
        <title>High-quality reference genome and annotation aids understanding of berry development for evergreen blueberry (Vaccinium darrowii).</title>
        <authorList>
            <person name="Yu J."/>
            <person name="Hulse-Kemp A.M."/>
            <person name="Babiker E."/>
            <person name="Staton M."/>
        </authorList>
    </citation>
    <scope>NUCLEOTIDE SEQUENCE [LARGE SCALE GENOMIC DNA]</scope>
    <source>
        <strain evidence="2">cv. NJ 8807/NJ 8810</strain>
        <tissue evidence="1">Young leaf</tissue>
    </source>
</reference>
<dbReference type="Proteomes" id="UP000828048">
    <property type="component" value="Chromosome 5"/>
</dbReference>
<name>A0ACB7Y2P7_9ERIC</name>